<name>A0A183IR15_9BILA</name>
<feature type="transmembrane region" description="Helical" evidence="1">
    <location>
        <begin position="424"/>
        <end position="444"/>
    </location>
</feature>
<feature type="transmembrane region" description="Helical" evidence="1">
    <location>
        <begin position="214"/>
        <end position="240"/>
    </location>
</feature>
<dbReference type="AlphaFoldDB" id="A0A183IR15"/>
<feature type="transmembrane region" description="Helical" evidence="1">
    <location>
        <begin position="9"/>
        <end position="30"/>
    </location>
</feature>
<dbReference type="WBParaSite" id="SBAD_0000629801-mRNA-1">
    <property type="protein sequence ID" value="SBAD_0000629801-mRNA-1"/>
    <property type="gene ID" value="SBAD_0000629801"/>
</dbReference>
<keyword evidence="1" id="KW-0472">Membrane</keyword>
<feature type="transmembrane region" description="Helical" evidence="1">
    <location>
        <begin position="391"/>
        <end position="409"/>
    </location>
</feature>
<feature type="transmembrane region" description="Helical" evidence="1">
    <location>
        <begin position="261"/>
        <end position="285"/>
    </location>
</feature>
<proteinExistence type="predicted"/>
<protein>
    <submittedName>
        <fullName evidence="4">RING-type domain-containing protein</fullName>
    </submittedName>
</protein>
<dbReference type="OrthoDB" id="5851048at2759"/>
<feature type="transmembrane region" description="Helical" evidence="1">
    <location>
        <begin position="340"/>
        <end position="359"/>
    </location>
</feature>
<feature type="transmembrane region" description="Helical" evidence="1">
    <location>
        <begin position="168"/>
        <end position="190"/>
    </location>
</feature>
<keyword evidence="3" id="KW-1185">Reference proteome</keyword>
<evidence type="ECO:0000256" key="1">
    <source>
        <dbReference type="SAM" id="Phobius"/>
    </source>
</evidence>
<gene>
    <name evidence="2" type="ORF">SBAD_LOCUS6062</name>
</gene>
<keyword evidence="1" id="KW-1133">Transmembrane helix</keyword>
<dbReference type="EMBL" id="UZAM01009464">
    <property type="protein sequence ID" value="VDP09104.1"/>
    <property type="molecule type" value="Genomic_DNA"/>
</dbReference>
<evidence type="ECO:0000313" key="4">
    <source>
        <dbReference type="WBParaSite" id="SBAD_0000629801-mRNA-1"/>
    </source>
</evidence>
<reference evidence="4" key="1">
    <citation type="submission" date="2016-06" db="UniProtKB">
        <authorList>
            <consortium name="WormBaseParasite"/>
        </authorList>
    </citation>
    <scope>IDENTIFICATION</scope>
</reference>
<organism evidence="4">
    <name type="scientific">Soboliphyme baturini</name>
    <dbReference type="NCBI Taxonomy" id="241478"/>
    <lineage>
        <taxon>Eukaryota</taxon>
        <taxon>Metazoa</taxon>
        <taxon>Ecdysozoa</taxon>
        <taxon>Nematoda</taxon>
        <taxon>Enoplea</taxon>
        <taxon>Dorylaimia</taxon>
        <taxon>Dioctophymatida</taxon>
        <taxon>Dioctophymatoidea</taxon>
        <taxon>Soboliphymatidae</taxon>
        <taxon>Soboliphyme</taxon>
    </lineage>
</organism>
<sequence>MEKLNGNFFLYSAVCLNLMTWFVAAGAFLFDCLDLNVVVNMKSSSLMYRWGLQKKALITYNSIDLVIAALVVVLCMLILREIYREASCYFPNLRELRSCTAVFCGIALVLISTSKKLLWGMEYSWMRNLGPSARYVFLNYTMDEPVWNMIYLLTGVLVAVVGCRGTPVLAYCSVALTSVTFYPIIQYLWIDYRWMLTMQLAERSPSLPKPTTLLIGNITVSMVHVLVTFSSLVVLTRSLSDCAVLIKVPYVKLTSKLRTSVYVLAVSLIIIGAIFLVSDVCNMIAGTFYRVLYNPTAYVYLTYNEYFGSDMCQLFAFSNRTMCTKRVEQIGSACHFLEAFLAQIATVLSLCGVFLYARVCGLYQMPNFSDLRLSASSAATRTTCHKILKPLYAVQMAIGLATCVVSLSAEENFLMHPLLVTHNVIYRTTSAMVLVIFPVVQLALSNDLEKYPMKLIAVVAISIERMTHILTQLDYRNLTHLEIAWTVMTIAELITLLLQFALMNVAAVLFELGQTCSTASSKTITPNVSNATVVVQKRIITDTYKISIVHHTSRMMLPFFTSVDY</sequence>
<evidence type="ECO:0000313" key="3">
    <source>
        <dbReference type="Proteomes" id="UP000270296"/>
    </source>
</evidence>
<reference evidence="2 3" key="2">
    <citation type="submission" date="2018-11" db="EMBL/GenBank/DDBJ databases">
        <authorList>
            <consortium name="Pathogen Informatics"/>
        </authorList>
    </citation>
    <scope>NUCLEOTIDE SEQUENCE [LARGE SCALE GENOMIC DNA]</scope>
</reference>
<accession>A0A183IR15</accession>
<dbReference type="Proteomes" id="UP000270296">
    <property type="component" value="Unassembled WGS sequence"/>
</dbReference>
<evidence type="ECO:0000313" key="2">
    <source>
        <dbReference type="EMBL" id="VDP09104.1"/>
    </source>
</evidence>
<feature type="transmembrane region" description="Helical" evidence="1">
    <location>
        <begin position="483"/>
        <end position="510"/>
    </location>
</feature>
<feature type="transmembrane region" description="Helical" evidence="1">
    <location>
        <begin position="100"/>
        <end position="119"/>
    </location>
</feature>
<keyword evidence="1" id="KW-0812">Transmembrane</keyword>
<feature type="transmembrane region" description="Helical" evidence="1">
    <location>
        <begin position="57"/>
        <end position="79"/>
    </location>
</feature>
<feature type="transmembrane region" description="Helical" evidence="1">
    <location>
        <begin position="146"/>
        <end position="163"/>
    </location>
</feature>